<dbReference type="Proteomes" id="UP000022611">
    <property type="component" value="Unassembled WGS sequence"/>
</dbReference>
<reference evidence="1 2" key="1">
    <citation type="journal article" date="2011" name="J. Bacteriol.">
        <title>Draft genome sequence of the polycyclic aromatic hydrocarbon-degrading, genetically engineered bioluminescent bioreporter Pseudomonas fluorescens HK44.</title>
        <authorList>
            <person name="Chauhan A."/>
            <person name="Layton A.C."/>
            <person name="Williams D.E."/>
            <person name="Smartt A.E."/>
            <person name="Ripp S."/>
            <person name="Karpinets T.V."/>
            <person name="Brown S.D."/>
            <person name="Sayler G.S."/>
        </authorList>
    </citation>
    <scope>NUCLEOTIDE SEQUENCE [LARGE SCALE GENOMIC DNA]</scope>
    <source>
        <strain evidence="1 2">HK44</strain>
    </source>
</reference>
<dbReference type="HOGENOM" id="CLU_3238370_0_0_6"/>
<sequence>MITEEVHLPALRAKQQLKGFDSLKLAVNQLDLDRPTTREVILV</sequence>
<evidence type="ECO:0000313" key="2">
    <source>
        <dbReference type="Proteomes" id="UP000022611"/>
    </source>
</evidence>
<proteinExistence type="predicted"/>
<organism evidence="1 2">
    <name type="scientific">Pseudomonas fluorescens HK44</name>
    <dbReference type="NCBI Taxonomy" id="1042209"/>
    <lineage>
        <taxon>Bacteria</taxon>
        <taxon>Pseudomonadati</taxon>
        <taxon>Pseudomonadota</taxon>
        <taxon>Gammaproteobacteria</taxon>
        <taxon>Pseudomonadales</taxon>
        <taxon>Pseudomonadaceae</taxon>
        <taxon>Pseudomonas</taxon>
    </lineage>
</organism>
<evidence type="ECO:0000313" key="1">
    <source>
        <dbReference type="EMBL" id="EXF96316.1"/>
    </source>
</evidence>
<gene>
    <name evidence="1" type="ORF">HK44_021530</name>
</gene>
<dbReference type="EMBL" id="AFOY02000004">
    <property type="protein sequence ID" value="EXF96316.1"/>
    <property type="molecule type" value="Genomic_DNA"/>
</dbReference>
<dbReference type="PATRIC" id="fig|1042209.11.peg.835"/>
<accession>A0A010RVS2</accession>
<name>A0A010RVS2_PSEFL</name>
<protein>
    <submittedName>
        <fullName evidence="1">Uncharacterized protein</fullName>
    </submittedName>
</protein>
<comment type="caution">
    <text evidence="1">The sequence shown here is derived from an EMBL/GenBank/DDBJ whole genome shotgun (WGS) entry which is preliminary data.</text>
</comment>
<dbReference type="AlphaFoldDB" id="A0A010RVS2"/>